<dbReference type="InParanoid" id="D8LKP5"/>
<dbReference type="PANTHER" id="PTHR11139">
    <property type="entry name" value="ATAXIA TELANGIECTASIA MUTATED ATM -RELATED"/>
    <property type="match status" value="1"/>
</dbReference>
<evidence type="ECO:0000259" key="2">
    <source>
        <dbReference type="PROSITE" id="PS50290"/>
    </source>
</evidence>
<dbReference type="OMA" id="IEWMNDT"/>
<dbReference type="InterPro" id="IPR011009">
    <property type="entry name" value="Kinase-like_dom_sf"/>
</dbReference>
<evidence type="ECO:0000313" key="4">
    <source>
        <dbReference type="EMBL" id="CBN79644.1"/>
    </source>
</evidence>
<accession>D8LKP5</accession>
<dbReference type="PANTHER" id="PTHR11139:SF68">
    <property type="entry name" value="DNA-DEPENDENT PROTEIN KINASE CATALYTIC SUBUNIT"/>
    <property type="match status" value="1"/>
</dbReference>
<dbReference type="EMBL" id="FN648489">
    <property type="protein sequence ID" value="CBN79644.1"/>
    <property type="molecule type" value="Genomic_DNA"/>
</dbReference>
<dbReference type="InterPro" id="IPR003152">
    <property type="entry name" value="FATC_dom"/>
</dbReference>
<dbReference type="GO" id="GO:0006302">
    <property type="term" value="P:double-strand break repair"/>
    <property type="evidence" value="ECO:0007669"/>
    <property type="project" value="TreeGrafter"/>
</dbReference>
<dbReference type="SMART" id="SM00146">
    <property type="entry name" value="PI3Kc"/>
    <property type="match status" value="1"/>
</dbReference>
<dbReference type="AlphaFoldDB" id="D8LKP5"/>
<feature type="region of interest" description="Disordered" evidence="1">
    <location>
        <begin position="285"/>
        <end position="315"/>
    </location>
</feature>
<dbReference type="STRING" id="2880.D8LKP5"/>
<dbReference type="SMART" id="SM01343">
    <property type="entry name" value="FATC"/>
    <property type="match status" value="1"/>
</dbReference>
<evidence type="ECO:0000256" key="1">
    <source>
        <dbReference type="SAM" id="MobiDB-lite"/>
    </source>
</evidence>
<reference evidence="4 5" key="1">
    <citation type="journal article" date="2010" name="Nature">
        <title>The Ectocarpus genome and the independent evolution of multicellularity in brown algae.</title>
        <authorList>
            <person name="Cock J.M."/>
            <person name="Sterck L."/>
            <person name="Rouze P."/>
            <person name="Scornet D."/>
            <person name="Allen A.E."/>
            <person name="Amoutzias G."/>
            <person name="Anthouard V."/>
            <person name="Artiguenave F."/>
            <person name="Aury J.M."/>
            <person name="Badger J.H."/>
            <person name="Beszteri B."/>
            <person name="Billiau K."/>
            <person name="Bonnet E."/>
            <person name="Bothwell J.H."/>
            <person name="Bowler C."/>
            <person name="Boyen C."/>
            <person name="Brownlee C."/>
            <person name="Carrano C.J."/>
            <person name="Charrier B."/>
            <person name="Cho G.Y."/>
            <person name="Coelho S.M."/>
            <person name="Collen J."/>
            <person name="Corre E."/>
            <person name="Da Silva C."/>
            <person name="Delage L."/>
            <person name="Delaroque N."/>
            <person name="Dittami S.M."/>
            <person name="Doulbeau S."/>
            <person name="Elias M."/>
            <person name="Farnham G."/>
            <person name="Gachon C.M."/>
            <person name="Gschloessl B."/>
            <person name="Heesch S."/>
            <person name="Jabbari K."/>
            <person name="Jubin C."/>
            <person name="Kawai H."/>
            <person name="Kimura K."/>
            <person name="Kloareg B."/>
            <person name="Kupper F.C."/>
            <person name="Lang D."/>
            <person name="Le Bail A."/>
            <person name="Leblanc C."/>
            <person name="Lerouge P."/>
            <person name="Lohr M."/>
            <person name="Lopez P.J."/>
            <person name="Martens C."/>
            <person name="Maumus F."/>
            <person name="Michel G."/>
            <person name="Miranda-Saavedra D."/>
            <person name="Morales J."/>
            <person name="Moreau H."/>
            <person name="Motomura T."/>
            <person name="Nagasato C."/>
            <person name="Napoli C.A."/>
            <person name="Nelson D.R."/>
            <person name="Nyvall-Collen P."/>
            <person name="Peters A.F."/>
            <person name="Pommier C."/>
            <person name="Potin P."/>
            <person name="Poulain J."/>
            <person name="Quesneville H."/>
            <person name="Read B."/>
            <person name="Rensing S.A."/>
            <person name="Ritter A."/>
            <person name="Rousvoal S."/>
            <person name="Samanta M."/>
            <person name="Samson G."/>
            <person name="Schroeder D.C."/>
            <person name="Segurens B."/>
            <person name="Strittmatter M."/>
            <person name="Tonon T."/>
            <person name="Tregear J.W."/>
            <person name="Valentin K."/>
            <person name="von Dassow P."/>
            <person name="Yamagishi T."/>
            <person name="Van de Peer Y."/>
            <person name="Wincker P."/>
        </authorList>
    </citation>
    <scope>NUCLEOTIDE SEQUENCE [LARGE SCALE GENOMIC DNA]</scope>
    <source>
        <strain evidence="5">Ec32 / CCAP1310/4</strain>
    </source>
</reference>
<dbReference type="InterPro" id="IPR050517">
    <property type="entry name" value="DDR_Repair_Kinase"/>
</dbReference>
<dbReference type="SUPFAM" id="SSF56112">
    <property type="entry name" value="Protein kinase-like (PK-like)"/>
    <property type="match status" value="1"/>
</dbReference>
<dbReference type="Pfam" id="PF02260">
    <property type="entry name" value="FATC"/>
    <property type="match status" value="1"/>
</dbReference>
<dbReference type="GO" id="GO:0005634">
    <property type="term" value="C:nucleus"/>
    <property type="evidence" value="ECO:0007669"/>
    <property type="project" value="TreeGrafter"/>
</dbReference>
<dbReference type="GO" id="GO:0004677">
    <property type="term" value="F:DNA-dependent protein kinase activity"/>
    <property type="evidence" value="ECO:0007669"/>
    <property type="project" value="InterPro"/>
</dbReference>
<proteinExistence type="predicted"/>
<dbReference type="Gene3D" id="1.10.1070.11">
    <property type="entry name" value="Phosphatidylinositol 3-/4-kinase, catalytic domain"/>
    <property type="match status" value="1"/>
</dbReference>
<dbReference type="Gene3D" id="3.30.1010.10">
    <property type="entry name" value="Phosphatidylinositol 3-kinase Catalytic Subunit, Chain A, domain 4"/>
    <property type="match status" value="1"/>
</dbReference>
<organism evidence="4 5">
    <name type="scientific">Ectocarpus siliculosus</name>
    <name type="common">Brown alga</name>
    <name type="synonym">Conferva siliculosa</name>
    <dbReference type="NCBI Taxonomy" id="2880"/>
    <lineage>
        <taxon>Eukaryota</taxon>
        <taxon>Sar</taxon>
        <taxon>Stramenopiles</taxon>
        <taxon>Ochrophyta</taxon>
        <taxon>PX clade</taxon>
        <taxon>Phaeophyceae</taxon>
        <taxon>Ectocarpales</taxon>
        <taxon>Ectocarpaceae</taxon>
        <taxon>Ectocarpus</taxon>
    </lineage>
</organism>
<dbReference type="OrthoDB" id="381190at2759"/>
<protein>
    <submittedName>
        <fullName evidence="4">Uncharacterized protein</fullName>
    </submittedName>
</protein>
<dbReference type="InterPro" id="IPR036940">
    <property type="entry name" value="PI3/4_kinase_cat_sf"/>
</dbReference>
<keyword evidence="5" id="KW-1185">Reference proteome</keyword>
<sequence length="410" mass="44926">MNSLRLPKRLTMHGDDEKDHMFLVKGGEDLRVDQRVEQLFEVMNAVMATSAGCRRARLSNTTYKVVPVTPEIGLIEWVQNTRPLKSVIEQGLGTKLGSLSALDTFGKFLKAKPKQFPAPNFHEMFKTEGRPKVEEMFATCCATVPTDALRKHLLAMAPSPEAFLTCRGGFARSLATLNACSYVLGIGDRHLDNFLLDTMTGTVVGIDFGAAFGIAHTELGVPELIPFRLTNQFQNLLQPLDSVGLLKGHMVSTLQALRAGREVLLATMDVFLNEPVMDWISEGVERRQAKTKRGGGGGSGEDAADEGLTGQPRPPFEARRKIKNAKRKLLGENPAAVLIDDLGQNLSVKQLGSLAKLEAISWGSSGDRVRSKPEHREGWLSVEDQVDCLIDLATDPDVLGRQWVGLATWV</sequence>
<dbReference type="PROSITE" id="PS51190">
    <property type="entry name" value="FATC"/>
    <property type="match status" value="1"/>
</dbReference>
<dbReference type="PROSITE" id="PS50290">
    <property type="entry name" value="PI3_4_KINASE_3"/>
    <property type="match status" value="1"/>
</dbReference>
<dbReference type="Pfam" id="PF00454">
    <property type="entry name" value="PI3_PI4_kinase"/>
    <property type="match status" value="1"/>
</dbReference>
<feature type="domain" description="FATC" evidence="3">
    <location>
        <begin position="378"/>
        <end position="410"/>
    </location>
</feature>
<gene>
    <name evidence="4" type="ORF">Esi_0301_0022</name>
</gene>
<dbReference type="EMBL" id="FN649734">
    <property type="protein sequence ID" value="CBN79644.1"/>
    <property type="molecule type" value="Genomic_DNA"/>
</dbReference>
<evidence type="ECO:0000259" key="3">
    <source>
        <dbReference type="PROSITE" id="PS51190"/>
    </source>
</evidence>
<dbReference type="GO" id="GO:0000723">
    <property type="term" value="P:telomere maintenance"/>
    <property type="evidence" value="ECO:0007669"/>
    <property type="project" value="TreeGrafter"/>
</dbReference>
<name>D8LKP5_ECTSI</name>
<dbReference type="eggNOG" id="KOG0891">
    <property type="taxonomic scope" value="Eukaryota"/>
</dbReference>
<feature type="domain" description="PI3K/PI4K catalytic" evidence="2">
    <location>
        <begin position="1"/>
        <end position="320"/>
    </location>
</feature>
<dbReference type="CDD" id="cd05172">
    <property type="entry name" value="PIKKc_DNA-PK"/>
    <property type="match status" value="1"/>
</dbReference>
<dbReference type="Proteomes" id="UP000002630">
    <property type="component" value="Linkage Group LG09"/>
</dbReference>
<dbReference type="InterPro" id="IPR000403">
    <property type="entry name" value="PI3/4_kinase_cat_dom"/>
</dbReference>
<dbReference type="InterPro" id="IPR037706">
    <property type="entry name" value="DNA-PK_dom"/>
</dbReference>
<evidence type="ECO:0000313" key="5">
    <source>
        <dbReference type="Proteomes" id="UP000002630"/>
    </source>
</evidence>